<feature type="chain" id="PRO_5044861486" description="SET domain-containing protein" evidence="1">
    <location>
        <begin position="22"/>
        <end position="517"/>
    </location>
</feature>
<dbReference type="Proteomes" id="UP001516023">
    <property type="component" value="Unassembled WGS sequence"/>
</dbReference>
<gene>
    <name evidence="2" type="ORF">HJC23_002260</name>
</gene>
<keyword evidence="1" id="KW-0732">Signal</keyword>
<sequence length="517" mass="59718">MRPETLIQLLGLASTLSAATAFTSIDPLVARRPRTHSCPALQSTTNPLAINVNEIAERDIESFERWSNEVGIQKAPGFVLKSADRYSKNVYAMTVQDVASGSPVLYVPEELIFSSNKAMAAYRTPEMAAAERQLETFDSVSELRQYYLMVQLLVEIERGTDSPWYPWLNSLPRYFENAVSMSSFCVNCLPPLMRKLNEKERGNQQSLNEWAFSKVPYLSDETKANEALIKWVYQIVYTRSFEWEGDLRIVPMGDMFDHTSNGSPEVMPWYDEYGNYYAYSQFDIPAGSPLRMTYGHETRPSFLLARYGFLDEEGQATHCKLIFENVDDDLVELGYSEERMLFYSTGEVSEEVWDVLLYRFLDQTNNVMEKQTLMNAFRNEDYDTKNMLHETYYPYTSAMLMEHIDNFLVELDKLQKKAETIGKVEVYVKNEHPRLPLIMRHNEFIKDAFLKVKSMYSPDENWRDATMRVTVLECNIDECAEAECVVDEMGNWECEGGLGYNEDGTERATSKTIMQYE</sequence>
<dbReference type="Gene3D" id="3.90.1410.10">
    <property type="entry name" value="set domain protein methyltransferase, domain 1"/>
    <property type="match status" value="1"/>
</dbReference>
<evidence type="ECO:0000313" key="2">
    <source>
        <dbReference type="EMBL" id="KAL3799132.1"/>
    </source>
</evidence>
<dbReference type="EMBL" id="JABMIG020000041">
    <property type="protein sequence ID" value="KAL3799132.1"/>
    <property type="molecule type" value="Genomic_DNA"/>
</dbReference>
<organism evidence="2 3">
    <name type="scientific">Cyclotella cryptica</name>
    <dbReference type="NCBI Taxonomy" id="29204"/>
    <lineage>
        <taxon>Eukaryota</taxon>
        <taxon>Sar</taxon>
        <taxon>Stramenopiles</taxon>
        <taxon>Ochrophyta</taxon>
        <taxon>Bacillariophyta</taxon>
        <taxon>Coscinodiscophyceae</taxon>
        <taxon>Thalassiosirophycidae</taxon>
        <taxon>Stephanodiscales</taxon>
        <taxon>Stephanodiscaceae</taxon>
        <taxon>Cyclotella</taxon>
    </lineage>
</organism>
<protein>
    <recommendedName>
        <fullName evidence="4">SET domain-containing protein</fullName>
    </recommendedName>
</protein>
<dbReference type="InterPro" id="IPR050600">
    <property type="entry name" value="SETD3_SETD6_MTase"/>
</dbReference>
<name>A0ABD3QG76_9STRA</name>
<dbReference type="SUPFAM" id="SSF82199">
    <property type="entry name" value="SET domain"/>
    <property type="match status" value="1"/>
</dbReference>
<evidence type="ECO:0000313" key="3">
    <source>
        <dbReference type="Proteomes" id="UP001516023"/>
    </source>
</evidence>
<dbReference type="PANTHER" id="PTHR13271:SF154">
    <property type="entry name" value="GRIP DOMAIN-CONTAINING PROTEIN"/>
    <property type="match status" value="1"/>
</dbReference>
<dbReference type="CDD" id="cd10527">
    <property type="entry name" value="SET_LSMT"/>
    <property type="match status" value="1"/>
</dbReference>
<feature type="signal peptide" evidence="1">
    <location>
        <begin position="1"/>
        <end position="21"/>
    </location>
</feature>
<dbReference type="PANTHER" id="PTHR13271">
    <property type="entry name" value="UNCHARACTERIZED PUTATIVE METHYLTRANSFERASE"/>
    <property type="match status" value="1"/>
</dbReference>
<keyword evidence="3" id="KW-1185">Reference proteome</keyword>
<proteinExistence type="predicted"/>
<comment type="caution">
    <text evidence="2">The sequence shown here is derived from an EMBL/GenBank/DDBJ whole genome shotgun (WGS) entry which is preliminary data.</text>
</comment>
<evidence type="ECO:0000256" key="1">
    <source>
        <dbReference type="SAM" id="SignalP"/>
    </source>
</evidence>
<dbReference type="AlphaFoldDB" id="A0ABD3QG76"/>
<evidence type="ECO:0008006" key="4">
    <source>
        <dbReference type="Google" id="ProtNLM"/>
    </source>
</evidence>
<dbReference type="InterPro" id="IPR046341">
    <property type="entry name" value="SET_dom_sf"/>
</dbReference>
<accession>A0ABD3QG76</accession>
<reference evidence="2 3" key="1">
    <citation type="journal article" date="2020" name="G3 (Bethesda)">
        <title>Improved Reference Genome for Cyclotella cryptica CCMP332, a Model for Cell Wall Morphogenesis, Salinity Adaptation, and Lipid Production in Diatoms (Bacillariophyta).</title>
        <authorList>
            <person name="Roberts W.R."/>
            <person name="Downey K.M."/>
            <person name="Ruck E.C."/>
            <person name="Traller J.C."/>
            <person name="Alverson A.J."/>
        </authorList>
    </citation>
    <scope>NUCLEOTIDE SEQUENCE [LARGE SCALE GENOMIC DNA]</scope>
    <source>
        <strain evidence="2 3">CCMP332</strain>
    </source>
</reference>